<dbReference type="PANTHER" id="PTHR43680">
    <property type="entry name" value="NITRATE REDUCTASE MOLYBDENUM COFACTOR ASSEMBLY CHAPERONE"/>
    <property type="match status" value="1"/>
</dbReference>
<evidence type="ECO:0000313" key="2">
    <source>
        <dbReference type="Proteomes" id="UP000077134"/>
    </source>
</evidence>
<organism evidence="1 2">
    <name type="scientific">Paenibacillus crassostreae</name>
    <dbReference type="NCBI Taxonomy" id="1763538"/>
    <lineage>
        <taxon>Bacteria</taxon>
        <taxon>Bacillati</taxon>
        <taxon>Bacillota</taxon>
        <taxon>Bacilli</taxon>
        <taxon>Bacillales</taxon>
        <taxon>Paenibacillaceae</taxon>
        <taxon>Paenibacillus</taxon>
    </lineage>
</organism>
<dbReference type="GO" id="GO:0016530">
    <property type="term" value="F:metallochaperone activity"/>
    <property type="evidence" value="ECO:0007669"/>
    <property type="project" value="TreeGrafter"/>
</dbReference>
<dbReference type="Proteomes" id="UP000077134">
    <property type="component" value="Unassembled WGS sequence"/>
</dbReference>
<reference evidence="1 2" key="1">
    <citation type="submission" date="2016-02" db="EMBL/GenBank/DDBJ databases">
        <title>Paenibacillus sp. LPB0068, isolated from Crassostrea gigas.</title>
        <authorList>
            <person name="Shin S.-K."/>
            <person name="Yi H."/>
        </authorList>
    </citation>
    <scope>NUCLEOTIDE SEQUENCE [LARGE SCALE GENOMIC DNA]</scope>
    <source>
        <strain evidence="1 2">LPB0068</strain>
    </source>
</reference>
<dbReference type="STRING" id="1763538.LPB68_01290"/>
<dbReference type="GO" id="GO:0051082">
    <property type="term" value="F:unfolded protein binding"/>
    <property type="evidence" value="ECO:0007669"/>
    <property type="project" value="InterPro"/>
</dbReference>
<dbReference type="SUPFAM" id="SSF89155">
    <property type="entry name" value="TorD-like"/>
    <property type="match status" value="1"/>
</dbReference>
<dbReference type="InterPro" id="IPR036411">
    <property type="entry name" value="TorD-like_sf"/>
</dbReference>
<sequence length="221" mass="25082">MNEEQRLILAIVSRVVGYPDDAFFDEKDDLLQTIQDEIQQEDVKDRLLEALEPLYKLSLQVLREAYVTTFDWTESTGLYLTAHELGDSRDRGAALILLQHIIADAGFELADGELADYMPALYELIAVAPDNVHLKAIQLRLSVATHRIAKNLPQDHPYKSTYKLIVSDVLGEPTAEDIQKLEQSREHTDMEDMPYPILYGMDGMAKTDNPNNPMSNMKMCQ</sequence>
<protein>
    <submittedName>
        <fullName evidence="1">Nitrate reductase</fullName>
    </submittedName>
</protein>
<accession>A0A167DWU0</accession>
<dbReference type="RefSeq" id="WP_068658606.1">
    <property type="nucleotide sequence ID" value="NZ_CP017770.1"/>
</dbReference>
<dbReference type="OrthoDB" id="5296272at2"/>
<keyword evidence="2" id="KW-1185">Reference proteome</keyword>
<dbReference type="NCBIfam" id="TIGR00684">
    <property type="entry name" value="narJ"/>
    <property type="match status" value="1"/>
</dbReference>
<dbReference type="PANTHER" id="PTHR43680:SF2">
    <property type="entry name" value="NITRATE REDUCTASE MOLYBDENUM COFACTOR ASSEMBLY CHAPERONE NARJ"/>
    <property type="match status" value="1"/>
</dbReference>
<dbReference type="EMBL" id="LSFN01000014">
    <property type="protein sequence ID" value="OAB74869.1"/>
    <property type="molecule type" value="Genomic_DNA"/>
</dbReference>
<dbReference type="GO" id="GO:0042128">
    <property type="term" value="P:nitrate assimilation"/>
    <property type="evidence" value="ECO:0007669"/>
    <property type="project" value="TreeGrafter"/>
</dbReference>
<comment type="caution">
    <text evidence="1">The sequence shown here is derived from an EMBL/GenBank/DDBJ whole genome shotgun (WGS) entry which is preliminary data.</text>
</comment>
<proteinExistence type="predicted"/>
<dbReference type="KEGG" id="pcx:LPB68_01290"/>
<dbReference type="AlphaFoldDB" id="A0A167DWU0"/>
<gene>
    <name evidence="1" type="ORF">PNBC_12665</name>
</gene>
<name>A0A167DWU0_9BACL</name>
<evidence type="ECO:0000313" key="1">
    <source>
        <dbReference type="EMBL" id="OAB74869.1"/>
    </source>
</evidence>
<dbReference type="InterPro" id="IPR003765">
    <property type="entry name" value="NO3_reductase_chaperone_NarJ"/>
</dbReference>
<dbReference type="GO" id="GO:0051131">
    <property type="term" value="P:chaperone-mediated protein complex assembly"/>
    <property type="evidence" value="ECO:0007669"/>
    <property type="project" value="InterPro"/>
</dbReference>